<evidence type="ECO:0000313" key="15">
    <source>
        <dbReference type="Proteomes" id="UP001626536"/>
    </source>
</evidence>
<dbReference type="InterPro" id="IPR028612">
    <property type="entry name" value="Topoisom_1_IA"/>
</dbReference>
<dbReference type="RefSeq" id="WP_407340301.1">
    <property type="nucleotide sequence ID" value="NZ_CP136862.1"/>
</dbReference>
<dbReference type="Pfam" id="PF01131">
    <property type="entry name" value="Topoisom_bac"/>
    <property type="match status" value="1"/>
</dbReference>
<evidence type="ECO:0000256" key="5">
    <source>
        <dbReference type="ARBA" id="ARBA00022833"/>
    </source>
</evidence>
<feature type="compositionally biased region" description="Acidic residues" evidence="11">
    <location>
        <begin position="949"/>
        <end position="962"/>
    </location>
</feature>
<dbReference type="PROSITE" id="PS52039">
    <property type="entry name" value="TOPO_IA_2"/>
    <property type="match status" value="1"/>
</dbReference>
<comment type="caution">
    <text evidence="10">Lacks conserved residue(s) required for the propagation of feature annotation.</text>
</comment>
<keyword evidence="9 10" id="KW-0413">Isomerase</keyword>
<feature type="active site" description="O-(5'-phospho-DNA)-tyrosine intermediate" evidence="10">
    <location>
        <position position="303"/>
    </location>
</feature>
<dbReference type="PROSITE" id="PS50880">
    <property type="entry name" value="TOPRIM"/>
    <property type="match status" value="1"/>
</dbReference>
<evidence type="ECO:0000313" key="14">
    <source>
        <dbReference type="EMBL" id="WOJ90716.1"/>
    </source>
</evidence>
<dbReference type="CDD" id="cd03363">
    <property type="entry name" value="TOPRIM_TopoIA_TopoI"/>
    <property type="match status" value="1"/>
</dbReference>
<dbReference type="PANTHER" id="PTHR42785:SF1">
    <property type="entry name" value="DNA TOPOISOMERASE"/>
    <property type="match status" value="1"/>
</dbReference>
<dbReference type="HAMAP" id="MF_00952">
    <property type="entry name" value="Topoisom_1_prok"/>
    <property type="match status" value="1"/>
</dbReference>
<keyword evidence="4" id="KW-0863">Zinc-finger</keyword>
<dbReference type="InterPro" id="IPR023405">
    <property type="entry name" value="Topo_IA_core_domain"/>
</dbReference>
<feature type="domain" description="Toprim" evidence="12">
    <location>
        <begin position="1"/>
        <end position="117"/>
    </location>
</feature>
<dbReference type="Pfam" id="PF01396">
    <property type="entry name" value="Zn_ribbon_Top1"/>
    <property type="match status" value="1"/>
</dbReference>
<evidence type="ECO:0000256" key="2">
    <source>
        <dbReference type="ARBA" id="ARBA00009446"/>
    </source>
</evidence>
<dbReference type="Proteomes" id="UP001626536">
    <property type="component" value="Chromosome"/>
</dbReference>
<feature type="compositionally biased region" description="Basic and acidic residues" evidence="11">
    <location>
        <begin position="916"/>
        <end position="927"/>
    </location>
</feature>
<feature type="site" description="Interaction with DNA" evidence="10">
    <location>
        <position position="142"/>
    </location>
</feature>
<evidence type="ECO:0000256" key="11">
    <source>
        <dbReference type="SAM" id="MobiDB-lite"/>
    </source>
</evidence>
<dbReference type="Gene3D" id="1.10.290.10">
    <property type="entry name" value="Topoisomerase I, domain 4"/>
    <property type="match status" value="1"/>
</dbReference>
<dbReference type="EC" id="5.6.2.1" evidence="10"/>
<dbReference type="InterPro" id="IPR034149">
    <property type="entry name" value="TOPRIM_TopoI"/>
</dbReference>
<dbReference type="InterPro" id="IPR023406">
    <property type="entry name" value="Topo_IA_AS"/>
</dbReference>
<dbReference type="CDD" id="cd00186">
    <property type="entry name" value="TOP1Ac"/>
    <property type="match status" value="1"/>
</dbReference>
<accession>A0ABZ0HUX6</accession>
<dbReference type="NCBIfam" id="TIGR01051">
    <property type="entry name" value="topA_bact"/>
    <property type="match status" value="1"/>
</dbReference>
<dbReference type="InterPro" id="IPR013497">
    <property type="entry name" value="Topo_IA_cen"/>
</dbReference>
<dbReference type="InterPro" id="IPR013498">
    <property type="entry name" value="Topo_IA_Znf"/>
</dbReference>
<dbReference type="Gene3D" id="3.30.65.10">
    <property type="entry name" value="Bacterial Topoisomerase I, domain 1"/>
    <property type="match status" value="1"/>
</dbReference>
<dbReference type="EMBL" id="CP136862">
    <property type="protein sequence ID" value="WOJ90716.1"/>
    <property type="molecule type" value="Genomic_DNA"/>
</dbReference>
<dbReference type="SMART" id="SM00436">
    <property type="entry name" value="TOP1Bc"/>
    <property type="match status" value="1"/>
</dbReference>
<keyword evidence="7 10" id="KW-0799">Topoisomerase</keyword>
<dbReference type="PROSITE" id="PS00396">
    <property type="entry name" value="TOPO_IA_1"/>
    <property type="match status" value="1"/>
</dbReference>
<dbReference type="SUPFAM" id="SSF57783">
    <property type="entry name" value="Zinc beta-ribbon"/>
    <property type="match status" value="1"/>
</dbReference>
<dbReference type="InterPro" id="IPR003602">
    <property type="entry name" value="Topo_IA_DNA-bd_dom"/>
</dbReference>
<evidence type="ECO:0000256" key="10">
    <source>
        <dbReference type="HAMAP-Rule" id="MF_00952"/>
    </source>
</evidence>
<sequence>MNVVIVESPAKAKTINKYLGKGYEVYASYGHVRDLPAKDGSVDPDADFAMLWDVDTKSAKRLSDIAKAVKDADRVILATDPDREGEAISWHVLEVLKAKRLLKDKPVERVVFNAITKAAILEAMKNPREIDAALVDAYLARRALDYLVGFNLSPVLWRKLPGARSAGRVQSVALRLVCDRELEIEQFVSREYWSILAHLKTEAGAPFTARLVGADGKKINRLDIGAGAEAEAFKAALEAAKFSVASIEAKPAKRHPWAPFTTSTLQQEASRKLGFAPARTMQLAQRLYEGAEIDGETVGLITYMRTDGVDLAPEAIASARAVIGKEFGAAYVPSAPRKYNVKAKNAQEAHEAIRPTDLARLPAKVARSIEPDQARLYELIWKRTIASQMESAELERTTVEILAQAGARRLDLRATGQVIRFDGFLKLYQEGHDDEEDEESGRLPEMRKDEVLTKEKIDATQHFTEPPPRFTEATLVKRMEELGIGRPSTYASTLAVLRERDYVRLDKKRLYPEDKGRLVTAFLEAFFTRYVGYDFTADLEEKLDRVSNHEIDWKQVLREFWTDFSGALAGTKDLRTTQVLDSLNEILGPHIFPAKADGSNPRACPSCGDGQLSLKLGKFGAFIGCSNYPECKFTRTLANAEAAGEVEGERPGVKSLGFDPETGEEITLRDGRFGAYVQQGEGEKPKRASLPKTMAPAELSLDQAIGLLSLPREVAKHPETKEPVLAGIGRYGPYVQHGKTYANIGKDEDILSIGANRAIDLIVAKESGLTGRRFGKAESSAARALGEHPSGGEVTIKAGRFGPYVNYGKINATLPRDADPTTFSLEEALALLAAKSTDGGATQGRLLGEHPAGGPITVREGRFGAYVNYGKINATLKNGSSPETITLEEAIRLIEDKEGAGTGSAKKKPTAAKKTAPKEPAAKETAPKKTPSKTGKTVATKGKTQPDALTDDQASDESEEPPFEPTSQIKAAPTRSKPGAKPAPAKSKKAKQA</sequence>
<evidence type="ECO:0000259" key="12">
    <source>
        <dbReference type="PROSITE" id="PS50880"/>
    </source>
</evidence>
<feature type="region of interest" description="Disordered" evidence="11">
    <location>
        <begin position="898"/>
        <end position="993"/>
    </location>
</feature>
<dbReference type="InterPro" id="IPR006171">
    <property type="entry name" value="TOPRIM_dom"/>
</dbReference>
<feature type="domain" description="Topo IA-type catalytic" evidence="13">
    <location>
        <begin position="131"/>
        <end position="568"/>
    </location>
</feature>
<dbReference type="InterPro" id="IPR005733">
    <property type="entry name" value="TopoI_bac-type"/>
</dbReference>
<keyword evidence="15" id="KW-1185">Reference proteome</keyword>
<keyword evidence="3" id="KW-0479">Metal-binding</keyword>
<evidence type="ECO:0000256" key="7">
    <source>
        <dbReference type="ARBA" id="ARBA00023029"/>
    </source>
</evidence>
<evidence type="ECO:0000256" key="6">
    <source>
        <dbReference type="ARBA" id="ARBA00022842"/>
    </source>
</evidence>
<comment type="catalytic activity">
    <reaction evidence="1 10">
        <text>ATP-independent breakage of single-stranded DNA, followed by passage and rejoining.</text>
        <dbReference type="EC" id="5.6.2.1"/>
    </reaction>
</comment>
<dbReference type="SMART" id="SM00493">
    <property type="entry name" value="TOPRIM"/>
    <property type="match status" value="1"/>
</dbReference>
<feature type="site" description="Interaction with DNA" evidence="10">
    <location>
        <position position="305"/>
    </location>
</feature>
<reference evidence="14 15" key="1">
    <citation type="submission" date="2023-10" db="EMBL/GenBank/DDBJ databases">
        <title>Novel methanotroph of the genus Methylocapsa from a subarctic wetland.</title>
        <authorList>
            <person name="Belova S.E."/>
            <person name="Oshkin I.Y."/>
            <person name="Miroshnikov K."/>
            <person name="Dedysh S.N."/>
        </authorList>
    </citation>
    <scope>NUCLEOTIDE SEQUENCE [LARGE SCALE GENOMIC DNA]</scope>
    <source>
        <strain evidence="14 15">RX1</strain>
    </source>
</reference>
<proteinExistence type="inferred from homology"/>
<dbReference type="InterPro" id="IPR003601">
    <property type="entry name" value="Topo_IA_2"/>
</dbReference>
<feature type="site" description="Interaction with DNA" evidence="10">
    <location>
        <position position="157"/>
    </location>
</feature>
<dbReference type="InterPro" id="IPR025589">
    <property type="entry name" value="Toprim_C_rpt"/>
</dbReference>
<dbReference type="InterPro" id="IPR013825">
    <property type="entry name" value="Topo_IA_cen_sub2"/>
</dbReference>
<keyword evidence="8 10" id="KW-0238">DNA-binding</keyword>
<dbReference type="SUPFAM" id="SSF56712">
    <property type="entry name" value="Prokaryotic type I DNA topoisomerase"/>
    <property type="match status" value="1"/>
</dbReference>
<dbReference type="InterPro" id="IPR000380">
    <property type="entry name" value="Topo_IA"/>
</dbReference>
<dbReference type="InterPro" id="IPR013826">
    <property type="entry name" value="Topo_IA_cen_sub3"/>
</dbReference>
<dbReference type="SMART" id="SM00437">
    <property type="entry name" value="TOP1Ac"/>
    <property type="match status" value="1"/>
</dbReference>
<comment type="function">
    <text evidence="10">Releases the supercoiling and torsional tension of DNA, which is introduced during the DNA replication and transcription, by transiently cleaving and rejoining one strand of the DNA duplex. Introduces a single-strand break via transesterification at a target site in duplex DNA. The scissile phosphodiester is attacked by the catalytic tyrosine of the enzyme, resulting in the formation of a DNA-(5'-phosphotyrosyl)-enzyme intermediate and the expulsion of a 3'-OH DNA strand. The free DNA strand then undergoes passage around the unbroken strand, thus removing DNA supercoils. Finally, in the religation step, the DNA 3'-OH attacks the covalent intermediate to expel the active-site tyrosine and restore the DNA phosphodiester backbone.</text>
</comment>
<gene>
    <name evidence="10 14" type="primary">topA</name>
    <name evidence="14" type="ORF">RZS28_05345</name>
</gene>
<feature type="site" description="Interaction with DNA" evidence="10">
    <location>
        <position position="500"/>
    </location>
</feature>
<evidence type="ECO:0000256" key="1">
    <source>
        <dbReference type="ARBA" id="ARBA00000213"/>
    </source>
</evidence>
<dbReference type="Gene3D" id="2.70.20.10">
    <property type="entry name" value="Topoisomerase I, domain 3"/>
    <property type="match status" value="1"/>
</dbReference>
<evidence type="ECO:0000256" key="4">
    <source>
        <dbReference type="ARBA" id="ARBA00022771"/>
    </source>
</evidence>
<dbReference type="Gene3D" id="1.10.460.10">
    <property type="entry name" value="Topoisomerase I, domain 2"/>
    <property type="match status" value="1"/>
</dbReference>
<evidence type="ECO:0000256" key="8">
    <source>
        <dbReference type="ARBA" id="ARBA00023125"/>
    </source>
</evidence>
<evidence type="ECO:0000256" key="9">
    <source>
        <dbReference type="ARBA" id="ARBA00023235"/>
    </source>
</evidence>
<feature type="compositionally biased region" description="Low complexity" evidence="11">
    <location>
        <begin position="928"/>
        <end position="943"/>
    </location>
</feature>
<protein>
    <recommendedName>
        <fullName evidence="10">DNA topoisomerase 1</fullName>
        <ecNumber evidence="10">5.6.2.1</ecNumber>
    </recommendedName>
    <alternativeName>
        <fullName evidence="10">DNA topoisomerase I</fullName>
    </alternativeName>
</protein>
<dbReference type="GO" id="GO:0003917">
    <property type="term" value="F:DNA topoisomerase type I (single strand cut, ATP-independent) activity"/>
    <property type="evidence" value="ECO:0007669"/>
    <property type="project" value="UniProtKB-EC"/>
</dbReference>
<keyword evidence="5" id="KW-0862">Zinc</keyword>
<keyword evidence="6" id="KW-0460">Magnesium</keyword>
<dbReference type="PRINTS" id="PR00417">
    <property type="entry name" value="PRTPISMRASEI"/>
</dbReference>
<feature type="site" description="Interaction with DNA" evidence="10">
    <location>
        <position position="141"/>
    </location>
</feature>
<dbReference type="Pfam" id="PF01751">
    <property type="entry name" value="Toprim"/>
    <property type="match status" value="1"/>
</dbReference>
<comment type="similarity">
    <text evidence="2 10">Belongs to the type IA topoisomerase family.</text>
</comment>
<evidence type="ECO:0000259" key="13">
    <source>
        <dbReference type="PROSITE" id="PS52039"/>
    </source>
</evidence>
<organism evidence="14 15">
    <name type="scientific">Methylocapsa polymorpha</name>
    <dbReference type="NCBI Taxonomy" id="3080828"/>
    <lineage>
        <taxon>Bacteria</taxon>
        <taxon>Pseudomonadati</taxon>
        <taxon>Pseudomonadota</taxon>
        <taxon>Alphaproteobacteria</taxon>
        <taxon>Hyphomicrobiales</taxon>
        <taxon>Beijerinckiaceae</taxon>
        <taxon>Methylocapsa</taxon>
    </lineage>
</organism>
<dbReference type="Pfam" id="PF13368">
    <property type="entry name" value="Toprim_C_rpt"/>
    <property type="match status" value="4"/>
</dbReference>
<dbReference type="PANTHER" id="PTHR42785">
    <property type="entry name" value="DNA TOPOISOMERASE, TYPE IA, CORE"/>
    <property type="match status" value="1"/>
</dbReference>
<evidence type="ECO:0000256" key="3">
    <source>
        <dbReference type="ARBA" id="ARBA00022723"/>
    </source>
</evidence>
<feature type="region of interest" description="Interaction with DNA" evidence="10">
    <location>
        <begin position="165"/>
        <end position="170"/>
    </location>
</feature>
<dbReference type="InterPro" id="IPR013824">
    <property type="entry name" value="Topo_IA_cen_sub1"/>
</dbReference>
<name>A0ABZ0HUX6_9HYPH</name>
<dbReference type="Gene3D" id="3.40.50.140">
    <property type="match status" value="1"/>
</dbReference>
<feature type="site" description="Interaction with DNA" evidence="10">
    <location>
        <position position="145"/>
    </location>
</feature>
<comment type="subunit">
    <text evidence="10">Monomer.</text>
</comment>
<feature type="site" description="Interaction with DNA" evidence="10">
    <location>
        <position position="31"/>
    </location>
</feature>